<reference evidence="1 2" key="1">
    <citation type="submission" date="2014-10" db="EMBL/GenBank/DDBJ databases">
        <title>Pan-genome analysis of Brazilian lineage A amoebal mimiviruses.</title>
        <authorList>
            <person name="Assis F.L."/>
            <person name="Abrahao J.S."/>
            <person name="Kroon E.G."/>
            <person name="Dornas F.P."/>
            <person name="Andrade K.R."/>
            <person name="Borato P.V.M."/>
            <person name="Pilotto M.R."/>
            <person name="Benamar S."/>
            <person name="LaScola B."/>
            <person name="Colson P."/>
        </authorList>
    </citation>
    <scope>NUCLEOTIDE SEQUENCE [LARGE SCALE GENOMIC DNA]</scope>
    <source>
        <strain evidence="1 2">Kroon</strain>
    </source>
</reference>
<dbReference type="KEGG" id="vg:80514176"/>
<keyword evidence="2" id="KW-1185">Reference proteome</keyword>
<organism evidence="1 2">
    <name type="scientific">Acanthamoeba polyphaga mimivirus Kroon</name>
    <dbReference type="NCBI Taxonomy" id="3069720"/>
    <lineage>
        <taxon>Viruses</taxon>
        <taxon>Varidnaviria</taxon>
        <taxon>Bamfordvirae</taxon>
        <taxon>Nucleocytoviricota</taxon>
        <taxon>Megaviricetes</taxon>
        <taxon>Imitervirales</taxon>
        <taxon>Mimiviridae</taxon>
        <taxon>Megamimivirinae</taxon>
        <taxon>Mimivirus</taxon>
        <taxon>Mimivirus lagoaense</taxon>
    </lineage>
</organism>
<name>A0A0G2Y3K7_9VIRU</name>
<evidence type="ECO:0000313" key="1">
    <source>
        <dbReference type="EMBL" id="AKI80378.1"/>
    </source>
</evidence>
<evidence type="ECO:0000313" key="2">
    <source>
        <dbReference type="Proteomes" id="UP000240461"/>
    </source>
</evidence>
<dbReference type="Proteomes" id="UP000240461">
    <property type="component" value="Segment"/>
</dbReference>
<sequence>MNISVQELDFKIDTNLVIEYGLTGGLAIEVDEGGHGTYKQTTLQIIRT</sequence>
<protein>
    <submittedName>
        <fullName evidence="1">Uncharacterized protein</fullName>
    </submittedName>
</protein>
<proteinExistence type="predicted"/>
<accession>A0A0G2Y3K7</accession>
<dbReference type="EMBL" id="KM982402">
    <property type="protein sequence ID" value="AKI80378.1"/>
    <property type="molecule type" value="Genomic_DNA"/>
</dbReference>